<protein>
    <submittedName>
        <fullName evidence="1">Uncharacterized protein</fullName>
    </submittedName>
</protein>
<evidence type="ECO:0000313" key="1">
    <source>
        <dbReference type="EMBL" id="KIK97175.1"/>
    </source>
</evidence>
<evidence type="ECO:0000313" key="2">
    <source>
        <dbReference type="Proteomes" id="UP000054538"/>
    </source>
</evidence>
<accession>A0A0D0EB61</accession>
<reference evidence="1 2" key="1">
    <citation type="submission" date="2014-04" db="EMBL/GenBank/DDBJ databases">
        <authorList>
            <consortium name="DOE Joint Genome Institute"/>
            <person name="Kuo A."/>
            <person name="Kohler A."/>
            <person name="Jargeat P."/>
            <person name="Nagy L.G."/>
            <person name="Floudas D."/>
            <person name="Copeland A."/>
            <person name="Barry K.W."/>
            <person name="Cichocki N."/>
            <person name="Veneault-Fourrey C."/>
            <person name="LaButti K."/>
            <person name="Lindquist E.A."/>
            <person name="Lipzen A."/>
            <person name="Lundell T."/>
            <person name="Morin E."/>
            <person name="Murat C."/>
            <person name="Sun H."/>
            <person name="Tunlid A."/>
            <person name="Henrissat B."/>
            <person name="Grigoriev I.V."/>
            <person name="Hibbett D.S."/>
            <person name="Martin F."/>
            <person name="Nordberg H.P."/>
            <person name="Cantor M.N."/>
            <person name="Hua S.X."/>
        </authorList>
    </citation>
    <scope>NUCLEOTIDE SEQUENCE [LARGE SCALE GENOMIC DNA]</scope>
    <source>
        <strain evidence="1 2">Ve08.2h10</strain>
    </source>
</reference>
<sequence>MDLPCPILCRELVIPTVRKQLDVFEPCSKRMTNAWIPKHPSTKTRSRYHRFTGALHRPVVLVSTFRCKLCTCVPLLCTLFPVLFPI</sequence>
<keyword evidence="2" id="KW-1185">Reference proteome</keyword>
<dbReference type="Proteomes" id="UP000054538">
    <property type="component" value="Unassembled WGS sequence"/>
</dbReference>
<proteinExistence type="predicted"/>
<reference evidence="2" key="2">
    <citation type="submission" date="2015-01" db="EMBL/GenBank/DDBJ databases">
        <title>Evolutionary Origins and Diversification of the Mycorrhizal Mutualists.</title>
        <authorList>
            <consortium name="DOE Joint Genome Institute"/>
            <consortium name="Mycorrhizal Genomics Consortium"/>
            <person name="Kohler A."/>
            <person name="Kuo A."/>
            <person name="Nagy L.G."/>
            <person name="Floudas D."/>
            <person name="Copeland A."/>
            <person name="Barry K.W."/>
            <person name="Cichocki N."/>
            <person name="Veneault-Fourrey C."/>
            <person name="LaButti K."/>
            <person name="Lindquist E.A."/>
            <person name="Lipzen A."/>
            <person name="Lundell T."/>
            <person name="Morin E."/>
            <person name="Murat C."/>
            <person name="Riley R."/>
            <person name="Ohm R."/>
            <person name="Sun H."/>
            <person name="Tunlid A."/>
            <person name="Henrissat B."/>
            <person name="Grigoriev I.V."/>
            <person name="Hibbett D.S."/>
            <person name="Martin F."/>
        </authorList>
    </citation>
    <scope>NUCLEOTIDE SEQUENCE [LARGE SCALE GENOMIC DNA]</scope>
    <source>
        <strain evidence="2">Ve08.2h10</strain>
    </source>
</reference>
<dbReference type="InParanoid" id="A0A0D0EB61"/>
<organism evidence="1 2">
    <name type="scientific">Paxillus rubicundulus Ve08.2h10</name>
    <dbReference type="NCBI Taxonomy" id="930991"/>
    <lineage>
        <taxon>Eukaryota</taxon>
        <taxon>Fungi</taxon>
        <taxon>Dikarya</taxon>
        <taxon>Basidiomycota</taxon>
        <taxon>Agaricomycotina</taxon>
        <taxon>Agaricomycetes</taxon>
        <taxon>Agaricomycetidae</taxon>
        <taxon>Boletales</taxon>
        <taxon>Paxilineae</taxon>
        <taxon>Paxillaceae</taxon>
        <taxon>Paxillus</taxon>
    </lineage>
</organism>
<dbReference type="HOGENOM" id="CLU_2498501_0_0_1"/>
<dbReference type="AlphaFoldDB" id="A0A0D0EB61"/>
<dbReference type="EMBL" id="KN824949">
    <property type="protein sequence ID" value="KIK97175.1"/>
    <property type="molecule type" value="Genomic_DNA"/>
</dbReference>
<name>A0A0D0EB61_9AGAM</name>
<gene>
    <name evidence="1" type="ORF">PAXRUDRAFT_825221</name>
</gene>